<dbReference type="Proteomes" id="UP000005239">
    <property type="component" value="Unassembled WGS sequence"/>
</dbReference>
<dbReference type="InterPro" id="IPR012935">
    <property type="entry name" value="NuBaID_N"/>
</dbReference>
<reference evidence="4" key="1">
    <citation type="journal article" date="2008" name="Nat. Genet.">
        <title>The Pristionchus pacificus genome provides a unique perspective on nematode lifestyle and parasitism.</title>
        <authorList>
            <person name="Dieterich C."/>
            <person name="Clifton S.W."/>
            <person name="Schuster L.N."/>
            <person name="Chinwalla A."/>
            <person name="Delehaunty K."/>
            <person name="Dinkelacker I."/>
            <person name="Fulton L."/>
            <person name="Fulton R."/>
            <person name="Godfrey J."/>
            <person name="Minx P."/>
            <person name="Mitreva M."/>
            <person name="Roeseler W."/>
            <person name="Tian H."/>
            <person name="Witte H."/>
            <person name="Yang S.P."/>
            <person name="Wilson R.K."/>
            <person name="Sommer R.J."/>
        </authorList>
    </citation>
    <scope>NUCLEOTIDE SEQUENCE [LARGE SCALE GENOMIC DNA]</scope>
    <source>
        <strain evidence="4">PS312</strain>
    </source>
</reference>
<evidence type="ECO:0000313" key="4">
    <source>
        <dbReference type="Proteomes" id="UP000005239"/>
    </source>
</evidence>
<evidence type="ECO:0000256" key="1">
    <source>
        <dbReference type="ARBA" id="ARBA00004123"/>
    </source>
</evidence>
<dbReference type="EnsemblMetazoa" id="PPA38674.1">
    <property type="protein sequence ID" value="PPA38674.1"/>
    <property type="gene ID" value="WBGene00277043"/>
</dbReference>
<dbReference type="Pfam" id="PF07967">
    <property type="entry name" value="zf-C3HC"/>
    <property type="match status" value="1"/>
</dbReference>
<dbReference type="OrthoDB" id="5788149at2759"/>
<keyword evidence="2" id="KW-0539">Nucleus</keyword>
<dbReference type="GO" id="GO:0005634">
    <property type="term" value="C:nucleus"/>
    <property type="evidence" value="ECO:0007669"/>
    <property type="project" value="UniProtKB-SubCell"/>
</dbReference>
<sequence>MPENVDANSFSRILGVKRKALDQISLLLSSGFASSKKARNDEDVLDEYRNRLASFHNGKWENGKELNPRFLCERGFRLVDAAKKTIKCDACGFYLNTSLPDITTVDMKVYNRCLRKVFEGVETCHEKTCTAKSRRPNFFPHVNGEVELMRELSIRMDKMKNAHLSKEMEVTEDCLDSAVVLRLFPDESVDIRLKRLVITGWEIEDSSNVRCPLCLRSIGLDLSFTPSSSHYSWCPSIDLNDALNIPQWRVVIDMLSKSYRDLHQCLSIARRALSASLSTSSLCDPTHIK</sequence>
<keyword evidence="4" id="KW-1185">Reference proteome</keyword>
<comment type="subcellular location">
    <subcellularLocation>
        <location evidence="1">Nucleus</location>
    </subcellularLocation>
</comment>
<proteinExistence type="predicted"/>
<dbReference type="AlphaFoldDB" id="A0A2A6BYS9"/>
<accession>A0A2A6BYS9</accession>
<protein>
    <submittedName>
        <fullName evidence="3">C3HC-type domain-containing protein</fullName>
    </submittedName>
</protein>
<dbReference type="SUPFAM" id="SSF57924">
    <property type="entry name" value="Inhibitor of apoptosis (IAP) repeat"/>
    <property type="match status" value="1"/>
</dbReference>
<evidence type="ECO:0000313" key="3">
    <source>
        <dbReference type="EnsemblMetazoa" id="PPA38674.1"/>
    </source>
</evidence>
<organism evidence="3 4">
    <name type="scientific">Pristionchus pacificus</name>
    <name type="common">Parasitic nematode worm</name>
    <dbReference type="NCBI Taxonomy" id="54126"/>
    <lineage>
        <taxon>Eukaryota</taxon>
        <taxon>Metazoa</taxon>
        <taxon>Ecdysozoa</taxon>
        <taxon>Nematoda</taxon>
        <taxon>Chromadorea</taxon>
        <taxon>Rhabditida</taxon>
        <taxon>Rhabditina</taxon>
        <taxon>Diplogasteromorpha</taxon>
        <taxon>Diplogasteroidea</taxon>
        <taxon>Neodiplogasteridae</taxon>
        <taxon>Pristionchus</taxon>
    </lineage>
</organism>
<accession>A0A8R1YUC8</accession>
<evidence type="ECO:0000256" key="2">
    <source>
        <dbReference type="ARBA" id="ARBA00023242"/>
    </source>
</evidence>
<reference evidence="3" key="2">
    <citation type="submission" date="2022-06" db="UniProtKB">
        <authorList>
            <consortium name="EnsemblMetazoa"/>
        </authorList>
    </citation>
    <scope>IDENTIFICATION</scope>
    <source>
        <strain evidence="3">PS312</strain>
    </source>
</reference>
<name>A0A2A6BYS9_PRIPA</name>
<dbReference type="GO" id="GO:0008270">
    <property type="term" value="F:zinc ion binding"/>
    <property type="evidence" value="ECO:0007669"/>
    <property type="project" value="InterPro"/>
</dbReference>
<gene>
    <name evidence="3" type="primary">WBGene00277043</name>
</gene>